<dbReference type="SUPFAM" id="SSF56059">
    <property type="entry name" value="Glutathione synthetase ATP-binding domain-like"/>
    <property type="match status" value="1"/>
</dbReference>
<dbReference type="EMBL" id="VNHU01000003">
    <property type="protein sequence ID" value="TYP75066.1"/>
    <property type="molecule type" value="Genomic_DNA"/>
</dbReference>
<protein>
    <recommendedName>
        <fullName evidence="6">Phosphoenolpyruvate synthase</fullName>
        <ecNumber evidence="5">2.7.9.2</ecNumber>
    </recommendedName>
    <alternativeName>
        <fullName evidence="13">Pyruvate, water dikinase</fullName>
    </alternativeName>
</protein>
<keyword evidence="11" id="KW-0067">ATP-binding</keyword>
<keyword evidence="9" id="KW-0547">Nucleotide-binding</keyword>
<dbReference type="PANTHER" id="PTHR43030">
    <property type="entry name" value="PHOSPHOENOLPYRUVATE SYNTHASE"/>
    <property type="match status" value="1"/>
</dbReference>
<keyword evidence="10 16" id="KW-0418">Kinase</keyword>
<comment type="function">
    <text evidence="2">Catalyzes the phosphorylation of pyruvate to phosphoenolpyruvate.</text>
</comment>
<dbReference type="Gene3D" id="3.30.1490.20">
    <property type="entry name" value="ATP-grasp fold, A domain"/>
    <property type="match status" value="1"/>
</dbReference>
<evidence type="ECO:0000256" key="4">
    <source>
        <dbReference type="ARBA" id="ARBA00007837"/>
    </source>
</evidence>
<evidence type="ECO:0000256" key="11">
    <source>
        <dbReference type="ARBA" id="ARBA00022840"/>
    </source>
</evidence>
<evidence type="ECO:0000259" key="15">
    <source>
        <dbReference type="Pfam" id="PF01326"/>
    </source>
</evidence>
<reference evidence="16 17" key="1">
    <citation type="submission" date="2019-07" db="EMBL/GenBank/DDBJ databases">
        <title>Genomic Encyclopedia of Archaeal and Bacterial Type Strains, Phase II (KMG-II): from individual species to whole genera.</title>
        <authorList>
            <person name="Goeker M."/>
        </authorList>
    </citation>
    <scope>NUCLEOTIDE SEQUENCE [LARGE SCALE GENOMIC DNA]</scope>
    <source>
        <strain evidence="16 17">DSM 17527</strain>
    </source>
</reference>
<evidence type="ECO:0000313" key="17">
    <source>
        <dbReference type="Proteomes" id="UP000324376"/>
    </source>
</evidence>
<evidence type="ECO:0000256" key="7">
    <source>
        <dbReference type="ARBA" id="ARBA00022679"/>
    </source>
</evidence>
<keyword evidence="8" id="KW-0479">Metal-binding</keyword>
<dbReference type="GO" id="GO:0008986">
    <property type="term" value="F:pyruvate, water dikinase activity"/>
    <property type="evidence" value="ECO:0007669"/>
    <property type="project" value="UniProtKB-EC"/>
</dbReference>
<dbReference type="Gene3D" id="3.30.470.20">
    <property type="entry name" value="ATP-grasp fold, B domain"/>
    <property type="match status" value="1"/>
</dbReference>
<dbReference type="Proteomes" id="UP000324376">
    <property type="component" value="Unassembled WGS sequence"/>
</dbReference>
<comment type="caution">
    <text evidence="16">The sequence shown here is derived from an EMBL/GenBank/DDBJ whole genome shotgun (WGS) entry which is preliminary data.</text>
</comment>
<evidence type="ECO:0000256" key="2">
    <source>
        <dbReference type="ARBA" id="ARBA00002988"/>
    </source>
</evidence>
<comment type="similarity">
    <text evidence="4">Belongs to the PEP-utilizing enzyme family.</text>
</comment>
<evidence type="ECO:0000256" key="1">
    <source>
        <dbReference type="ARBA" id="ARBA00001946"/>
    </source>
</evidence>
<sequence length="971" mass="110355">MINKQILITLSVLLIYFPSLLQSQDLPTNKISQLVEDLKKDRRGPYHRIKWFCKDGSIREPRDPCPDSIGGGIQHASYKDIIEKNAKEHHLFFGDILAFTDPSSFWDEKNAHSRLKQYQLARYLSSVDDGWILRKGRYYRGSVQSEDEEAWGIDFYKWLLTDNERIINNYYVIRQSLRDIPHDGDNNLAQQMRSESKVIADEFPDFMDLRVKIHGQPGREDIALVQNFRQQYATKLTPELNQEFEKLEKTLLDFYAPVDFDRLKRQINKITTDTPTKQKILTFLEEYKNEERPENMVPVIADLLYAIREHSIDFKGGANRLILLDFSNELENILLRKSQEWKPDELQGLLDKIQALTYAAAGTGLVELWECTSINSLLENYTSQNKLSIGDLTDFLETSRSILEWSTAMVKSKYEHDVNTYGSFEPKAYGFIDDRIRSSIALSMGESISRLGILLAEKTSLTNAVLTLSNQSSFRGLNPGYAYGELVVVEGTEEVEVNSDKIYVFQKPPSDLKPVAGIMTVAEGNLVSHVQLLARNLGIPNAALSDINLQELEAYSGQKVFYAVSNKGNVILKLEKNMSPQELALFEKEQRNTDLIEVPVDQIQLKNTSVLSMRNVNAKDSGKLCGPKAANLGQLKQMFPDHVVEGLVIPFGIFRTHMDQKMPNTEGSFWEFLNTMFAEASTMRSNAKDEKLIEEYQLQQLKTLREAIIKMPLSKEFTDQLKNQFTTIFGGSMGSVPVFLRSDTNMEDLKEFTGAGLNLTLFNIISENNIIEGIKKVWASPYTERSFKWRQKYLSNPENVYPSILIIPSVDVEYSGVMITKGINSGNHNDLTVAFSKGAGGAVDGQAAETRLITKSDDKLLAPSRETHYIRLPSSGGTKKYHTTFETPILNTKNIEELRKIASIIKKTIPEETASDYKGAYDVELGFKDDKLWLFQIRPFVENKRALSSAYLQSITPEIDYSRKLALTTKI</sequence>
<evidence type="ECO:0000256" key="14">
    <source>
        <dbReference type="ARBA" id="ARBA00047700"/>
    </source>
</evidence>
<dbReference type="GO" id="GO:0005524">
    <property type="term" value="F:ATP binding"/>
    <property type="evidence" value="ECO:0007669"/>
    <property type="project" value="UniProtKB-KW"/>
</dbReference>
<evidence type="ECO:0000313" key="16">
    <source>
        <dbReference type="EMBL" id="TYP75066.1"/>
    </source>
</evidence>
<evidence type="ECO:0000256" key="12">
    <source>
        <dbReference type="ARBA" id="ARBA00022842"/>
    </source>
</evidence>
<keyword evidence="7" id="KW-0808">Transferase</keyword>
<accession>A0A5S5C9L5</accession>
<evidence type="ECO:0000256" key="6">
    <source>
        <dbReference type="ARBA" id="ARBA00021623"/>
    </source>
</evidence>
<dbReference type="AlphaFoldDB" id="A0A5S5C9L5"/>
<dbReference type="RefSeq" id="WP_148782069.1">
    <property type="nucleotide sequence ID" value="NZ_VNHU01000003.1"/>
</dbReference>
<evidence type="ECO:0000256" key="9">
    <source>
        <dbReference type="ARBA" id="ARBA00022741"/>
    </source>
</evidence>
<dbReference type="PANTHER" id="PTHR43030:SF1">
    <property type="entry name" value="PHOSPHOENOLPYRUVATE SYNTHASE"/>
    <property type="match status" value="1"/>
</dbReference>
<keyword evidence="17" id="KW-1185">Reference proteome</keyword>
<dbReference type="EC" id="2.7.9.2" evidence="5"/>
<organism evidence="16 17">
    <name type="scientific">Aquimarina intermedia</name>
    <dbReference type="NCBI Taxonomy" id="350814"/>
    <lineage>
        <taxon>Bacteria</taxon>
        <taxon>Pseudomonadati</taxon>
        <taxon>Bacteroidota</taxon>
        <taxon>Flavobacteriia</taxon>
        <taxon>Flavobacteriales</taxon>
        <taxon>Flavobacteriaceae</taxon>
        <taxon>Aquimarina</taxon>
    </lineage>
</organism>
<dbReference type="GO" id="GO:0046872">
    <property type="term" value="F:metal ion binding"/>
    <property type="evidence" value="ECO:0007669"/>
    <property type="project" value="UniProtKB-KW"/>
</dbReference>
<evidence type="ECO:0000256" key="3">
    <source>
        <dbReference type="ARBA" id="ARBA00004742"/>
    </source>
</evidence>
<comment type="cofactor">
    <cofactor evidence="1">
        <name>Mg(2+)</name>
        <dbReference type="ChEBI" id="CHEBI:18420"/>
    </cofactor>
</comment>
<dbReference type="InterPro" id="IPR013815">
    <property type="entry name" value="ATP_grasp_subdomain_1"/>
</dbReference>
<comment type="catalytic activity">
    <reaction evidence="14">
        <text>pyruvate + ATP + H2O = phosphoenolpyruvate + AMP + phosphate + 2 H(+)</text>
        <dbReference type="Rhea" id="RHEA:11364"/>
        <dbReference type="ChEBI" id="CHEBI:15361"/>
        <dbReference type="ChEBI" id="CHEBI:15377"/>
        <dbReference type="ChEBI" id="CHEBI:15378"/>
        <dbReference type="ChEBI" id="CHEBI:30616"/>
        <dbReference type="ChEBI" id="CHEBI:43474"/>
        <dbReference type="ChEBI" id="CHEBI:58702"/>
        <dbReference type="ChEBI" id="CHEBI:456215"/>
        <dbReference type="EC" id="2.7.9.2"/>
    </reaction>
</comment>
<dbReference type="InterPro" id="IPR006319">
    <property type="entry name" value="PEP_synth"/>
</dbReference>
<dbReference type="InterPro" id="IPR002192">
    <property type="entry name" value="PPDK_AMP/ATP-bd"/>
</dbReference>
<dbReference type="Pfam" id="PF01326">
    <property type="entry name" value="PPDK_N"/>
    <property type="match status" value="1"/>
</dbReference>
<evidence type="ECO:0000256" key="8">
    <source>
        <dbReference type="ARBA" id="ARBA00022723"/>
    </source>
</evidence>
<comment type="pathway">
    <text evidence="3">Carbohydrate biosynthesis; gluconeogenesis.</text>
</comment>
<keyword evidence="12" id="KW-0460">Magnesium</keyword>
<keyword evidence="16" id="KW-0670">Pyruvate</keyword>
<gene>
    <name evidence="16" type="ORF">BD809_103128</name>
</gene>
<evidence type="ECO:0000256" key="10">
    <source>
        <dbReference type="ARBA" id="ARBA00022777"/>
    </source>
</evidence>
<name>A0A5S5C9L5_9FLAO</name>
<evidence type="ECO:0000256" key="5">
    <source>
        <dbReference type="ARBA" id="ARBA00011996"/>
    </source>
</evidence>
<proteinExistence type="inferred from homology"/>
<evidence type="ECO:0000256" key="13">
    <source>
        <dbReference type="ARBA" id="ARBA00033470"/>
    </source>
</evidence>
<feature type="domain" description="Pyruvate phosphate dikinase AMP/ATP-binding" evidence="15">
    <location>
        <begin position="624"/>
        <end position="946"/>
    </location>
</feature>
<dbReference type="OrthoDB" id="1108665at2"/>